<dbReference type="InterPro" id="IPR005802">
    <property type="entry name" value="ADC_synth_comp_1"/>
</dbReference>
<proteinExistence type="predicted"/>
<comment type="caution">
    <text evidence="2">The sequence shown here is derived from an EMBL/GenBank/DDBJ whole genome shotgun (WGS) entry which is preliminary data.</text>
</comment>
<dbReference type="PANTHER" id="PTHR11236:SF50">
    <property type="entry name" value="AMINODEOXYCHORISMATE SYNTHASE COMPONENT 1"/>
    <property type="match status" value="1"/>
</dbReference>
<evidence type="ECO:0000313" key="2">
    <source>
        <dbReference type="EMBL" id="MTH79067.1"/>
    </source>
</evidence>
<accession>A0A6L6JER1</accession>
<dbReference type="EMBL" id="WMIE01000010">
    <property type="protein sequence ID" value="MTH79067.1"/>
    <property type="molecule type" value="Genomic_DNA"/>
</dbReference>
<evidence type="ECO:0000313" key="3">
    <source>
        <dbReference type="Proteomes" id="UP000478183"/>
    </source>
</evidence>
<dbReference type="PANTHER" id="PTHR11236">
    <property type="entry name" value="AMINOBENZOATE/ANTHRANILATE SYNTHASE"/>
    <property type="match status" value="1"/>
</dbReference>
<evidence type="ECO:0000259" key="1">
    <source>
        <dbReference type="Pfam" id="PF00425"/>
    </source>
</evidence>
<dbReference type="GO" id="GO:0009396">
    <property type="term" value="P:folic acid-containing compound biosynthetic process"/>
    <property type="evidence" value="ECO:0007669"/>
    <property type="project" value="InterPro"/>
</dbReference>
<dbReference type="InterPro" id="IPR005801">
    <property type="entry name" value="ADC_synthase"/>
</dbReference>
<keyword evidence="2" id="KW-0032">Aminotransferase</keyword>
<dbReference type="GO" id="GO:0046820">
    <property type="term" value="F:4-amino-4-deoxychorismate synthase activity"/>
    <property type="evidence" value="ECO:0007669"/>
    <property type="project" value="UniProtKB-EC"/>
</dbReference>
<dbReference type="NCBIfam" id="NF005698">
    <property type="entry name" value="PRK07508.1"/>
    <property type="match status" value="1"/>
</dbReference>
<dbReference type="Pfam" id="PF00425">
    <property type="entry name" value="Chorismate_bind"/>
    <property type="match status" value="1"/>
</dbReference>
<dbReference type="AlphaFoldDB" id="A0A6L6JER1"/>
<sequence>MILFEHGPDGRPAIFQNPQSVIVARNPDEVLSALGRIEAARRRGLWVAGWMAYEAGLAMEPRLKPLVRPTDDPLLVFGVFDGPAKPEPYDVEDVRLAPLVPRISEADYRAAFDRAQDYIAAGDCYQINLTFPVDTTILTGTPRDLWAALTKLQPVEYGAFADMGVGPVIVSRSPELFFSLSADGRIEARPMKGTAPRHADPVQDVAAAAELAGSEKNRAENLMIVDLLRNDIARHARVGSVRVPELFTVESYATVHQMTSRITAELADPADLAKLMQALFPCGSITGAPKIRAMQIIHELEPFARGIYCGTLGWMAPDATAAFSVAIRTLAIHGNNVTLNVGGGIVSDSTAENEWEEALWKARYVTPLTVPTLP</sequence>
<dbReference type="Gene3D" id="3.60.120.10">
    <property type="entry name" value="Anthranilate synthase"/>
    <property type="match status" value="1"/>
</dbReference>
<feature type="domain" description="Chorismate-utilising enzyme C-terminal" evidence="1">
    <location>
        <begin position="105"/>
        <end position="360"/>
    </location>
</feature>
<protein>
    <submittedName>
        <fullName evidence="2">Aminodeoxychorismate synthase component I</fullName>
        <ecNumber evidence="2">2.6.1.85</ecNumber>
    </submittedName>
</protein>
<gene>
    <name evidence="2" type="ORF">GL286_15160</name>
</gene>
<dbReference type="NCBIfam" id="TIGR00553">
    <property type="entry name" value="pabB"/>
    <property type="match status" value="1"/>
</dbReference>
<reference evidence="2 3" key="1">
    <citation type="submission" date="2019-11" db="EMBL/GenBank/DDBJ databases">
        <authorList>
            <person name="Dong K."/>
        </authorList>
    </citation>
    <scope>NUCLEOTIDE SEQUENCE [LARGE SCALE GENOMIC DNA]</scope>
    <source>
        <strain evidence="2 3">NBRC 111993</strain>
    </source>
</reference>
<dbReference type="GO" id="GO:0000162">
    <property type="term" value="P:L-tryptophan biosynthetic process"/>
    <property type="evidence" value="ECO:0007669"/>
    <property type="project" value="TreeGrafter"/>
</dbReference>
<dbReference type="PRINTS" id="PR00095">
    <property type="entry name" value="ANTSNTHASEI"/>
</dbReference>
<dbReference type="InterPro" id="IPR015890">
    <property type="entry name" value="Chorismate_C"/>
</dbReference>
<keyword evidence="3" id="KW-1185">Reference proteome</keyword>
<dbReference type="OrthoDB" id="9803598at2"/>
<dbReference type="InterPro" id="IPR019999">
    <property type="entry name" value="Anth_synth_I-like"/>
</dbReference>
<dbReference type="SUPFAM" id="SSF56322">
    <property type="entry name" value="ADC synthase"/>
    <property type="match status" value="1"/>
</dbReference>
<dbReference type="EC" id="2.6.1.85" evidence="2"/>
<organism evidence="2 3">
    <name type="scientific">Paracoccus aestuariivivens</name>
    <dbReference type="NCBI Taxonomy" id="1820333"/>
    <lineage>
        <taxon>Bacteria</taxon>
        <taxon>Pseudomonadati</taxon>
        <taxon>Pseudomonadota</taxon>
        <taxon>Alphaproteobacteria</taxon>
        <taxon>Rhodobacterales</taxon>
        <taxon>Paracoccaceae</taxon>
        <taxon>Paracoccus</taxon>
    </lineage>
</organism>
<dbReference type="RefSeq" id="WP_155096425.1">
    <property type="nucleotide sequence ID" value="NZ_WMIE01000010.1"/>
</dbReference>
<keyword evidence="2" id="KW-0808">Transferase</keyword>
<name>A0A6L6JER1_9RHOB</name>
<dbReference type="Proteomes" id="UP000478183">
    <property type="component" value="Unassembled WGS sequence"/>
</dbReference>